<dbReference type="RefSeq" id="WP_015920227.1">
    <property type="nucleotide sequence ID" value="NZ_CP001128.1"/>
</dbReference>
<sequence>MGGRQDGKSVLYTSHVLAEVEKIADRVVIMKEGKVVLSGNLDDIKSSYKLVVSKDELRGYLLKTLRSGERIYLMKKEEIPENVQVEDASFEDIFEAIVRGERDVQ</sequence>
<dbReference type="InterPro" id="IPR027417">
    <property type="entry name" value="P-loop_NTPase"/>
</dbReference>
<proteinExistence type="predicted"/>
<dbReference type="EMBL" id="CP000916">
    <property type="protein sequence ID" value="ACM23990.1"/>
    <property type="molecule type" value="Genomic_DNA"/>
</dbReference>
<keyword evidence="1" id="KW-0813">Transport</keyword>
<dbReference type="Proteomes" id="UP000000445">
    <property type="component" value="Chromosome"/>
</dbReference>
<keyword evidence="2" id="KW-0547">Nucleotide-binding</keyword>
<evidence type="ECO:0000313" key="4">
    <source>
        <dbReference type="EMBL" id="ACM23990.1"/>
    </source>
</evidence>
<organism evidence="4 5">
    <name type="scientific">Thermotoga neapolitana (strain ATCC 49049 / DSM 4359 / NBRC 107923 / NS-E)</name>
    <dbReference type="NCBI Taxonomy" id="309803"/>
    <lineage>
        <taxon>Bacteria</taxon>
        <taxon>Thermotogati</taxon>
        <taxon>Thermotogota</taxon>
        <taxon>Thermotogae</taxon>
        <taxon>Thermotogales</taxon>
        <taxon>Thermotogaceae</taxon>
        <taxon>Thermotoga</taxon>
    </lineage>
</organism>
<dbReference type="PANTHER" id="PTHR42939:SF1">
    <property type="entry name" value="ABC TRANSPORTER ATP-BINDING PROTEIN ALBC-RELATED"/>
    <property type="match status" value="1"/>
</dbReference>
<protein>
    <submittedName>
        <fullName evidence="4">ABC transporter, ATP-binding protein</fullName>
    </submittedName>
</protein>
<dbReference type="HOGENOM" id="CLU_2235294_0_0_0"/>
<evidence type="ECO:0000256" key="1">
    <source>
        <dbReference type="ARBA" id="ARBA00022448"/>
    </source>
</evidence>
<name>B9KAK7_THENN</name>
<dbReference type="SUPFAM" id="SSF52540">
    <property type="entry name" value="P-loop containing nucleoside triphosphate hydrolases"/>
    <property type="match status" value="1"/>
</dbReference>
<dbReference type="InterPro" id="IPR051782">
    <property type="entry name" value="ABC_Transporter_VariousFunc"/>
</dbReference>
<keyword evidence="5" id="KW-1185">Reference proteome</keyword>
<dbReference type="AlphaFoldDB" id="B9KAK7"/>
<evidence type="ECO:0000256" key="3">
    <source>
        <dbReference type="ARBA" id="ARBA00022840"/>
    </source>
</evidence>
<dbReference type="eggNOG" id="COG1131">
    <property type="taxonomic scope" value="Bacteria"/>
</dbReference>
<dbReference type="Gene3D" id="3.40.50.300">
    <property type="entry name" value="P-loop containing nucleotide triphosphate hydrolases"/>
    <property type="match status" value="1"/>
</dbReference>
<evidence type="ECO:0000256" key="2">
    <source>
        <dbReference type="ARBA" id="ARBA00022741"/>
    </source>
</evidence>
<dbReference type="STRING" id="309803.CTN_1814"/>
<reference evidence="4 5" key="1">
    <citation type="journal article" date="2009" name="Biosci. Biotechnol. Biochem.">
        <title>WeGAS: a web-based microbial genome annotation system.</title>
        <authorList>
            <person name="Lee D."/>
            <person name="Seo H."/>
            <person name="Park C."/>
            <person name="Park K."/>
        </authorList>
    </citation>
    <scope>NUCLEOTIDE SEQUENCE [LARGE SCALE GENOMIC DNA]</scope>
    <source>
        <strain evidence="5">ATCC 49049 / DSM 4359 / NBRC 107923 / NS-E</strain>
    </source>
</reference>
<dbReference type="PANTHER" id="PTHR42939">
    <property type="entry name" value="ABC TRANSPORTER ATP-BINDING PROTEIN ALBC-RELATED"/>
    <property type="match status" value="1"/>
</dbReference>
<evidence type="ECO:0000313" key="5">
    <source>
        <dbReference type="Proteomes" id="UP000000445"/>
    </source>
</evidence>
<gene>
    <name evidence="4" type="ordered locus">CTN_1814</name>
</gene>
<dbReference type="GO" id="GO:0005524">
    <property type="term" value="F:ATP binding"/>
    <property type="evidence" value="ECO:0007669"/>
    <property type="project" value="UniProtKB-KW"/>
</dbReference>
<dbReference type="KEGG" id="tna:CTN_1814"/>
<keyword evidence="3 4" id="KW-0067">ATP-binding</keyword>
<accession>B9KAK7</accession>